<accession>A0A1B6DQ58</accession>
<dbReference type="CDD" id="cd03716">
    <property type="entry name" value="SOCS_ASB_like"/>
    <property type="match status" value="1"/>
</dbReference>
<dbReference type="Pfam" id="PF07525">
    <property type="entry name" value="SOCS_box"/>
    <property type="match status" value="1"/>
</dbReference>
<gene>
    <name evidence="4" type="ORF">g.1888</name>
</gene>
<dbReference type="InterPro" id="IPR001496">
    <property type="entry name" value="SOCS_box"/>
</dbReference>
<keyword evidence="1" id="KW-0833">Ubl conjugation pathway</keyword>
<dbReference type="SMART" id="SM00969">
    <property type="entry name" value="SOCS_box"/>
    <property type="match status" value="1"/>
</dbReference>
<name>A0A1B6DQ58_9HEMI</name>
<reference evidence="4" key="1">
    <citation type="submission" date="2015-12" db="EMBL/GenBank/DDBJ databases">
        <title>De novo transcriptome assembly of four potential Pierce s Disease insect vectors from Arizona vineyards.</title>
        <authorList>
            <person name="Tassone E.E."/>
        </authorList>
    </citation>
    <scope>NUCLEOTIDE SEQUENCE</scope>
</reference>
<dbReference type="SUPFAM" id="SSF158235">
    <property type="entry name" value="SOCS box-like"/>
    <property type="match status" value="1"/>
</dbReference>
<evidence type="ECO:0000256" key="1">
    <source>
        <dbReference type="ARBA" id="ARBA00022786"/>
    </source>
</evidence>
<feature type="domain" description="SOCS box" evidence="3">
    <location>
        <begin position="292"/>
        <end position="336"/>
    </location>
</feature>
<sequence length="336" mass="38562">MEVIIDVFFDHFFSRLDRGCLIARYKRRQLVDYFSTVIEGCCKADKNCDAQNGCRQAVESALRFHENTREGNSQVCLLGKYHNVLYVAAKLAYDWKLVDNDTVAKLLDDIFKCENTFERLFVGAIFGTRVTHLISGWKSDFQNREENYQALRYFIEHATKADLWYEVDGARRRFVDVPMESYGNVSPLRVAVQACQLDVVLLLLQYGAIITFDPEDPHTCALQPLLHRVNDFCYKHPDQEIPQPFVSCLNALLREMPSLPPLVTDPFDLQTESSEVHPNILAVVAPDKVGLRAQDLKDVCRCAVRQCLRLDGQLPLGIDRLILPNILKKYLDFIEQ</sequence>
<protein>
    <recommendedName>
        <fullName evidence="3">SOCS box domain-containing protein</fullName>
    </recommendedName>
</protein>
<dbReference type="EMBL" id="GEDC01009490">
    <property type="protein sequence ID" value="JAS27808.1"/>
    <property type="molecule type" value="Transcribed_RNA"/>
</dbReference>
<dbReference type="AlphaFoldDB" id="A0A1B6DQ58"/>
<dbReference type="PROSITE" id="PS50225">
    <property type="entry name" value="SOCS"/>
    <property type="match status" value="1"/>
</dbReference>
<evidence type="ECO:0000313" key="4">
    <source>
        <dbReference type="EMBL" id="JAS27808.1"/>
    </source>
</evidence>
<proteinExistence type="predicted"/>
<dbReference type="PANTHER" id="PTHR20966:SF2">
    <property type="entry name" value="ANKYRIN REPEAT AND SOCS BOX PROTEIN 17"/>
    <property type="match status" value="1"/>
</dbReference>
<dbReference type="InterPro" id="IPR039147">
    <property type="entry name" value="ASB17"/>
</dbReference>
<dbReference type="GO" id="GO:0035556">
    <property type="term" value="P:intracellular signal transduction"/>
    <property type="evidence" value="ECO:0007669"/>
    <property type="project" value="InterPro"/>
</dbReference>
<organism evidence="4">
    <name type="scientific">Clastoptera arizonana</name>
    <name type="common">Arizona spittle bug</name>
    <dbReference type="NCBI Taxonomy" id="38151"/>
    <lineage>
        <taxon>Eukaryota</taxon>
        <taxon>Metazoa</taxon>
        <taxon>Ecdysozoa</taxon>
        <taxon>Arthropoda</taxon>
        <taxon>Hexapoda</taxon>
        <taxon>Insecta</taxon>
        <taxon>Pterygota</taxon>
        <taxon>Neoptera</taxon>
        <taxon>Paraneoptera</taxon>
        <taxon>Hemiptera</taxon>
        <taxon>Auchenorrhyncha</taxon>
        <taxon>Cercopoidea</taxon>
        <taxon>Clastopteridae</taxon>
        <taxon>Clastoptera</taxon>
    </lineage>
</organism>
<dbReference type="InterPro" id="IPR036036">
    <property type="entry name" value="SOCS_box-like_dom_sf"/>
</dbReference>
<evidence type="ECO:0000259" key="3">
    <source>
        <dbReference type="PROSITE" id="PS50225"/>
    </source>
</evidence>
<evidence type="ECO:0000256" key="2">
    <source>
        <dbReference type="ARBA" id="ARBA00023043"/>
    </source>
</evidence>
<dbReference type="PANTHER" id="PTHR20966">
    <property type="entry name" value="ANKYRIN REPEAT AND SOCS BOX PROTEIN 17"/>
    <property type="match status" value="1"/>
</dbReference>
<keyword evidence="2" id="KW-0040">ANK repeat</keyword>